<protein>
    <submittedName>
        <fullName evidence="1">Uncharacterized protein</fullName>
    </submittedName>
</protein>
<gene>
    <name evidence="1" type="ORF">COU90_02625</name>
</gene>
<proteinExistence type="predicted"/>
<name>A0A2M8KWP8_9BACT</name>
<evidence type="ECO:0000313" key="2">
    <source>
        <dbReference type="Proteomes" id="UP000229098"/>
    </source>
</evidence>
<dbReference type="AlphaFoldDB" id="A0A2M8KWP8"/>
<dbReference type="Proteomes" id="UP000229098">
    <property type="component" value="Unassembled WGS sequence"/>
</dbReference>
<dbReference type="EMBL" id="PFEF01000006">
    <property type="protein sequence ID" value="PJE64322.1"/>
    <property type="molecule type" value="Genomic_DNA"/>
</dbReference>
<comment type="caution">
    <text evidence="1">The sequence shown here is derived from an EMBL/GenBank/DDBJ whole genome shotgun (WGS) entry which is preliminary data.</text>
</comment>
<accession>A0A2M8KWP8</accession>
<sequence length="143" mass="16755">MIIVSPEFFPKGGDCWEENEGMFLSLDTVARVCRCLWVEEERTKIPDAFNGDLTVLKKEFYTQFTERHYRIILLGGDEYDFVSMVQKMNIISVPDNFRTLLARNDIEYNIVQRVCMHPGDMVIRLTESPEISGWYIAKKDRYG</sequence>
<reference evidence="2" key="1">
    <citation type="submission" date="2017-09" db="EMBL/GenBank/DDBJ databases">
        <title>Depth-based differentiation of microbial function through sediment-hosted aquifers and enrichment of novel symbionts in the deep terrestrial subsurface.</title>
        <authorList>
            <person name="Probst A.J."/>
            <person name="Ladd B."/>
            <person name="Jarett J.K."/>
            <person name="Geller-Mcgrath D.E."/>
            <person name="Sieber C.M.K."/>
            <person name="Emerson J.B."/>
            <person name="Anantharaman K."/>
            <person name="Thomas B.C."/>
            <person name="Malmstrom R."/>
            <person name="Stieglmeier M."/>
            <person name="Klingl A."/>
            <person name="Woyke T."/>
            <person name="Ryan C.M."/>
            <person name="Banfield J.F."/>
        </authorList>
    </citation>
    <scope>NUCLEOTIDE SEQUENCE [LARGE SCALE GENOMIC DNA]</scope>
</reference>
<evidence type="ECO:0000313" key="1">
    <source>
        <dbReference type="EMBL" id="PJE64322.1"/>
    </source>
</evidence>
<organism evidence="1 2">
    <name type="scientific">Candidatus Ryanbacteria bacterium CG10_big_fil_rev_8_21_14_0_10_43_42</name>
    <dbReference type="NCBI Taxonomy" id="1974864"/>
    <lineage>
        <taxon>Bacteria</taxon>
        <taxon>Candidatus Ryaniibacteriota</taxon>
    </lineage>
</organism>